<dbReference type="EMBL" id="ML978079">
    <property type="protein sequence ID" value="KAF2009207.1"/>
    <property type="molecule type" value="Genomic_DNA"/>
</dbReference>
<evidence type="ECO:0000256" key="1">
    <source>
        <dbReference type="SAM" id="SignalP"/>
    </source>
</evidence>
<protein>
    <submittedName>
        <fullName evidence="2">Uncharacterized protein</fullName>
    </submittedName>
</protein>
<accession>A0A6A5X8S4</accession>
<sequence>MQLIQATLLALSASTTFAAVINTPRGEASDIAEVNTASVPATSTPSTVPTDYQGDNLDARGLLSKDRKLNARGWGFGWGFGMGCDDGYSEPEWAPGKTVKCVDHVRCDWNGNHYWKPTDKNEDPREQALKWEQCSHCHCTGH</sequence>
<dbReference type="GeneID" id="54283665"/>
<proteinExistence type="predicted"/>
<dbReference type="AlphaFoldDB" id="A0A6A5X8S4"/>
<feature type="signal peptide" evidence="1">
    <location>
        <begin position="1"/>
        <end position="18"/>
    </location>
</feature>
<feature type="chain" id="PRO_5025522786" evidence="1">
    <location>
        <begin position="19"/>
        <end position="142"/>
    </location>
</feature>
<keyword evidence="1" id="KW-0732">Signal</keyword>
<organism evidence="2 3">
    <name type="scientific">Aaosphaeria arxii CBS 175.79</name>
    <dbReference type="NCBI Taxonomy" id="1450172"/>
    <lineage>
        <taxon>Eukaryota</taxon>
        <taxon>Fungi</taxon>
        <taxon>Dikarya</taxon>
        <taxon>Ascomycota</taxon>
        <taxon>Pezizomycotina</taxon>
        <taxon>Dothideomycetes</taxon>
        <taxon>Pleosporomycetidae</taxon>
        <taxon>Pleosporales</taxon>
        <taxon>Pleosporales incertae sedis</taxon>
        <taxon>Aaosphaeria</taxon>
    </lineage>
</organism>
<keyword evidence="3" id="KW-1185">Reference proteome</keyword>
<dbReference type="Proteomes" id="UP000799778">
    <property type="component" value="Unassembled WGS sequence"/>
</dbReference>
<evidence type="ECO:0000313" key="3">
    <source>
        <dbReference type="Proteomes" id="UP000799778"/>
    </source>
</evidence>
<evidence type="ECO:0000313" key="2">
    <source>
        <dbReference type="EMBL" id="KAF2009207.1"/>
    </source>
</evidence>
<dbReference type="RefSeq" id="XP_033377546.1">
    <property type="nucleotide sequence ID" value="XM_033526268.1"/>
</dbReference>
<reference evidence="2" key="1">
    <citation type="journal article" date="2020" name="Stud. Mycol.">
        <title>101 Dothideomycetes genomes: a test case for predicting lifestyles and emergence of pathogens.</title>
        <authorList>
            <person name="Haridas S."/>
            <person name="Albert R."/>
            <person name="Binder M."/>
            <person name="Bloem J."/>
            <person name="Labutti K."/>
            <person name="Salamov A."/>
            <person name="Andreopoulos B."/>
            <person name="Baker S."/>
            <person name="Barry K."/>
            <person name="Bills G."/>
            <person name="Bluhm B."/>
            <person name="Cannon C."/>
            <person name="Castanera R."/>
            <person name="Culley D."/>
            <person name="Daum C."/>
            <person name="Ezra D."/>
            <person name="Gonzalez J."/>
            <person name="Henrissat B."/>
            <person name="Kuo A."/>
            <person name="Liang C."/>
            <person name="Lipzen A."/>
            <person name="Lutzoni F."/>
            <person name="Magnuson J."/>
            <person name="Mondo S."/>
            <person name="Nolan M."/>
            <person name="Ohm R."/>
            <person name="Pangilinan J."/>
            <person name="Park H.-J."/>
            <person name="Ramirez L."/>
            <person name="Alfaro M."/>
            <person name="Sun H."/>
            <person name="Tritt A."/>
            <person name="Yoshinaga Y."/>
            <person name="Zwiers L.-H."/>
            <person name="Turgeon B."/>
            <person name="Goodwin S."/>
            <person name="Spatafora J."/>
            <person name="Crous P."/>
            <person name="Grigoriev I."/>
        </authorList>
    </citation>
    <scope>NUCLEOTIDE SEQUENCE</scope>
    <source>
        <strain evidence="2">CBS 175.79</strain>
    </source>
</reference>
<name>A0A6A5X8S4_9PLEO</name>
<gene>
    <name evidence="2" type="ORF">BU24DRAFT_415142</name>
</gene>